<dbReference type="GO" id="GO:0005886">
    <property type="term" value="C:plasma membrane"/>
    <property type="evidence" value="ECO:0007669"/>
    <property type="project" value="TreeGrafter"/>
</dbReference>
<dbReference type="Proteomes" id="UP000003980">
    <property type="component" value="Unassembled WGS sequence"/>
</dbReference>
<dbReference type="RefSeq" id="WP_009074288.1">
    <property type="nucleotide sequence ID" value="NZ_JH597770.1"/>
</dbReference>
<protein>
    <submittedName>
        <fullName evidence="2">Fe-S oxidoreductase</fullName>
    </submittedName>
</protein>
<evidence type="ECO:0000313" key="3">
    <source>
        <dbReference type="Proteomes" id="UP000003980"/>
    </source>
</evidence>
<feature type="domain" description="Cysteine-rich" evidence="1">
    <location>
        <begin position="188"/>
        <end position="272"/>
    </location>
</feature>
<organism evidence="2 3">
    <name type="scientific">Metallosphaera yellowstonensis MK1</name>
    <dbReference type="NCBI Taxonomy" id="671065"/>
    <lineage>
        <taxon>Archaea</taxon>
        <taxon>Thermoproteota</taxon>
        <taxon>Thermoprotei</taxon>
        <taxon>Sulfolobales</taxon>
        <taxon>Sulfolobaceae</taxon>
        <taxon>Metallosphaera</taxon>
    </lineage>
</organism>
<reference evidence="2 3" key="1">
    <citation type="submission" date="2012-01" db="EMBL/GenBank/DDBJ databases">
        <title>Improved High-Quality Draft sequence of Metallosphaera yellowstonensis MK1.</title>
        <authorList>
            <consortium name="US DOE Joint Genome Institute"/>
            <person name="Lucas S."/>
            <person name="Han J."/>
            <person name="Cheng J.-F."/>
            <person name="Goodwin L."/>
            <person name="Pitluck S."/>
            <person name="Peters L."/>
            <person name="Teshima H."/>
            <person name="Detter J.C."/>
            <person name="Han C."/>
            <person name="Tapia R."/>
            <person name="Land M."/>
            <person name="Hauser L."/>
            <person name="Kyrpides N."/>
            <person name="Kozubal M."/>
            <person name="Macur R.E."/>
            <person name="Jay Z."/>
            <person name="Inskeep W."/>
            <person name="Woyke T."/>
        </authorList>
    </citation>
    <scope>NUCLEOTIDE SEQUENCE [LARGE SCALE GENOMIC DNA]</scope>
    <source>
        <strain evidence="2 3">MK1</strain>
    </source>
</reference>
<dbReference type="InterPro" id="IPR004017">
    <property type="entry name" value="Cys_rich_dom"/>
</dbReference>
<dbReference type="eggNOG" id="arCOG00332">
    <property type="taxonomic scope" value="Archaea"/>
</dbReference>
<sequence>MEGLRSLLLESLSRYGMPFPVDKKVCSSWTNELPRNGSTIIFTSCMYQIEPVVPILSKFGPYTGILRGVASLAKMVKPPKEELERAYRILNNIVKAIKRKGVDLAYLYEEEPYSGAVLLEMGMLDEFAEHARKVSEMLKERGITRVITVDPHTHNALKRYEEFVKFDVEVVSYLEVIDPSKKVEGGFTIHDSCLYSRFLNLREKYRSLILNSGISLKEDFFVTGRETSTCCGGPIGGVDPKLSEEIAKRRASELNRLSDKLLVVCPICYVTLSPHFKGEVKDVAEVIL</sequence>
<evidence type="ECO:0000313" key="2">
    <source>
        <dbReference type="EMBL" id="EHP68150.1"/>
    </source>
</evidence>
<keyword evidence="3" id="KW-1185">Reference proteome</keyword>
<dbReference type="PANTHER" id="PTHR43255:SF2">
    <property type="entry name" value="HETERODISULFIDE REDUCTASE RELATED PROTEIN"/>
    <property type="match status" value="1"/>
</dbReference>
<dbReference type="Pfam" id="PF02754">
    <property type="entry name" value="CCG"/>
    <property type="match status" value="1"/>
</dbReference>
<dbReference type="STRING" id="671065.MetMK1DRAFT_00025730"/>
<proteinExistence type="predicted"/>
<dbReference type="OrthoDB" id="42878at2157"/>
<evidence type="ECO:0000259" key="1">
    <source>
        <dbReference type="Pfam" id="PF02754"/>
    </source>
</evidence>
<dbReference type="EMBL" id="JH597770">
    <property type="protein sequence ID" value="EHP68150.1"/>
    <property type="molecule type" value="Genomic_DNA"/>
</dbReference>
<gene>
    <name evidence="2" type="ORF">MetMK1DRAFT_00025730</name>
</gene>
<dbReference type="InterPro" id="IPR051460">
    <property type="entry name" value="HdrC_iron-sulfur_subunit"/>
</dbReference>
<dbReference type="PANTHER" id="PTHR43255">
    <property type="entry name" value="IRON-SULFUR-BINDING OXIDOREDUCTASE FADF-RELATED-RELATED"/>
    <property type="match status" value="1"/>
</dbReference>
<dbReference type="HOGENOM" id="CLU_023081_2_1_2"/>
<accession>H2C7M4</accession>
<name>H2C7M4_9CREN</name>
<dbReference type="AlphaFoldDB" id="H2C7M4"/>
<dbReference type="GO" id="GO:0016491">
    <property type="term" value="F:oxidoreductase activity"/>
    <property type="evidence" value="ECO:0007669"/>
    <property type="project" value="UniProtKB-ARBA"/>
</dbReference>